<evidence type="ECO:0000313" key="3">
    <source>
        <dbReference type="WBParaSite" id="EN70_5037"/>
    </source>
</evidence>
<reference evidence="2" key="1">
    <citation type="submission" date="2012-04" db="EMBL/GenBank/DDBJ databases">
        <title>The Genome Sequence of Loa loa.</title>
        <authorList>
            <consortium name="The Broad Institute Genome Sequencing Platform"/>
            <consortium name="Broad Institute Genome Sequencing Center for Infectious Disease"/>
            <person name="Nutman T.B."/>
            <person name="Fink D.L."/>
            <person name="Russ C."/>
            <person name="Young S."/>
            <person name="Zeng Q."/>
            <person name="Gargeya S."/>
            <person name="Alvarado L."/>
            <person name="Berlin A."/>
            <person name="Chapman S.B."/>
            <person name="Chen Z."/>
            <person name="Freedman E."/>
            <person name="Gellesch M."/>
            <person name="Goldberg J."/>
            <person name="Griggs A."/>
            <person name="Gujja S."/>
            <person name="Heilman E.R."/>
            <person name="Heiman D."/>
            <person name="Howarth C."/>
            <person name="Mehta T."/>
            <person name="Neiman D."/>
            <person name="Pearson M."/>
            <person name="Roberts A."/>
            <person name="Saif S."/>
            <person name="Shea T."/>
            <person name="Shenoy N."/>
            <person name="Sisk P."/>
            <person name="Stolte C."/>
            <person name="Sykes S."/>
            <person name="White J."/>
            <person name="Yandava C."/>
            <person name="Haas B."/>
            <person name="Henn M.R."/>
            <person name="Nusbaum C."/>
            <person name="Birren B."/>
        </authorList>
    </citation>
    <scope>NUCLEOTIDE SEQUENCE [LARGE SCALE GENOMIC DNA]</scope>
</reference>
<dbReference type="WBParaSite" id="EN70_5037">
    <property type="protein sequence ID" value="EN70_5037"/>
    <property type="gene ID" value="EN70_5037"/>
</dbReference>
<dbReference type="Proteomes" id="UP000095285">
    <property type="component" value="Unassembled WGS sequence"/>
</dbReference>
<name>A0A1I7VQ47_LOALO</name>
<reference evidence="3" key="2">
    <citation type="submission" date="2016-11" db="UniProtKB">
        <authorList>
            <consortium name="WormBaseParasite"/>
        </authorList>
    </citation>
    <scope>IDENTIFICATION</scope>
</reference>
<accession>A0A1I7VQ47</accession>
<keyword evidence="1" id="KW-0472">Membrane</keyword>
<evidence type="ECO:0000256" key="1">
    <source>
        <dbReference type="SAM" id="Phobius"/>
    </source>
</evidence>
<sequence length="160" mass="17647">MESTLPVSIIIKIASICLQICAFTGITVLLITTCCKKGSAEESETDVRGSNLSSFYRPLLMYTSKAHLCKAVQTFHIIEQSAPEVRNLKPKVSREIMKSSAQRRAIAKIREGQMTPASEGETVDDAISNWGNVQKVEGDHMVCAFCLCVKNFAEESENDE</sequence>
<feature type="transmembrane region" description="Helical" evidence="1">
    <location>
        <begin position="6"/>
        <end position="31"/>
    </location>
</feature>
<evidence type="ECO:0000313" key="2">
    <source>
        <dbReference type="Proteomes" id="UP000095285"/>
    </source>
</evidence>
<dbReference type="AlphaFoldDB" id="A0A1I7VQ47"/>
<proteinExistence type="predicted"/>
<protein>
    <submittedName>
        <fullName evidence="3">Uncharacterized protein</fullName>
    </submittedName>
</protein>
<organism evidence="2 3">
    <name type="scientific">Loa loa</name>
    <name type="common">Eye worm</name>
    <name type="synonym">Filaria loa</name>
    <dbReference type="NCBI Taxonomy" id="7209"/>
    <lineage>
        <taxon>Eukaryota</taxon>
        <taxon>Metazoa</taxon>
        <taxon>Ecdysozoa</taxon>
        <taxon>Nematoda</taxon>
        <taxon>Chromadorea</taxon>
        <taxon>Rhabditida</taxon>
        <taxon>Spirurina</taxon>
        <taxon>Spiruromorpha</taxon>
        <taxon>Filarioidea</taxon>
        <taxon>Onchocercidae</taxon>
        <taxon>Loa</taxon>
    </lineage>
</organism>
<keyword evidence="1" id="KW-1133">Transmembrane helix</keyword>
<keyword evidence="2" id="KW-1185">Reference proteome</keyword>
<keyword evidence="1" id="KW-0812">Transmembrane</keyword>